<comment type="caution">
    <text evidence="2">The sequence shown here is derived from an EMBL/GenBank/DDBJ whole genome shotgun (WGS) entry which is preliminary data.</text>
</comment>
<evidence type="ECO:0008006" key="4">
    <source>
        <dbReference type="Google" id="ProtNLM"/>
    </source>
</evidence>
<dbReference type="AlphaFoldDB" id="A0A1F5WY74"/>
<dbReference type="EMBL" id="MFID01000032">
    <property type="protein sequence ID" value="OGF80602.1"/>
    <property type="molecule type" value="Genomic_DNA"/>
</dbReference>
<evidence type="ECO:0000313" key="3">
    <source>
        <dbReference type="Proteomes" id="UP000178114"/>
    </source>
</evidence>
<evidence type="ECO:0000256" key="1">
    <source>
        <dbReference type="SAM" id="Phobius"/>
    </source>
</evidence>
<protein>
    <recommendedName>
        <fullName evidence="4">DUF4446 domain-containing protein</fullName>
    </recommendedName>
</protein>
<feature type="transmembrane region" description="Helical" evidence="1">
    <location>
        <begin position="12"/>
        <end position="32"/>
    </location>
</feature>
<accession>A0A1F5WY74</accession>
<dbReference type="Pfam" id="PF14584">
    <property type="entry name" value="DUF4446"/>
    <property type="match status" value="1"/>
</dbReference>
<keyword evidence="1" id="KW-1133">Transmembrane helix</keyword>
<dbReference type="STRING" id="1798351.A2930_02875"/>
<gene>
    <name evidence="2" type="ORF">A2930_02875</name>
</gene>
<dbReference type="Proteomes" id="UP000178114">
    <property type="component" value="Unassembled WGS sequence"/>
</dbReference>
<keyword evidence="1" id="KW-0472">Membrane</keyword>
<organism evidence="2 3">
    <name type="scientific">Candidatus Giovannonibacteria bacterium RIFCSPLOWO2_01_FULL_45_34</name>
    <dbReference type="NCBI Taxonomy" id="1798351"/>
    <lineage>
        <taxon>Bacteria</taxon>
        <taxon>Candidatus Giovannoniibacteriota</taxon>
    </lineage>
</organism>
<sequence length="157" mass="17700">MSQITNFLNQYLLYVLVGFFILDALFVVWILGLKKSFKKIFKGGDTDMEKVLLELRRNEIAFGEALKEAIKRVERLEGELPKDLRRVGLVRYNPFSGTGVGGDQSFVLALLNENNDGVVISSLYGREMSRVYAKLIKNGKSTYQLTAEETQAIAEAK</sequence>
<evidence type="ECO:0000313" key="2">
    <source>
        <dbReference type="EMBL" id="OGF80602.1"/>
    </source>
</evidence>
<reference evidence="2 3" key="1">
    <citation type="journal article" date="2016" name="Nat. Commun.">
        <title>Thousands of microbial genomes shed light on interconnected biogeochemical processes in an aquifer system.</title>
        <authorList>
            <person name="Anantharaman K."/>
            <person name="Brown C.T."/>
            <person name="Hug L.A."/>
            <person name="Sharon I."/>
            <person name="Castelle C.J."/>
            <person name="Probst A.J."/>
            <person name="Thomas B.C."/>
            <person name="Singh A."/>
            <person name="Wilkins M.J."/>
            <person name="Karaoz U."/>
            <person name="Brodie E.L."/>
            <person name="Williams K.H."/>
            <person name="Hubbard S.S."/>
            <person name="Banfield J.F."/>
        </authorList>
    </citation>
    <scope>NUCLEOTIDE SEQUENCE [LARGE SCALE GENOMIC DNA]</scope>
</reference>
<keyword evidence="1" id="KW-0812">Transmembrane</keyword>
<proteinExistence type="predicted"/>
<dbReference type="InterPro" id="IPR027981">
    <property type="entry name" value="DUF4446"/>
</dbReference>
<name>A0A1F5WY74_9BACT</name>